<dbReference type="EMBL" id="LVYI01000015">
    <property type="protein sequence ID" value="OAP54056.1"/>
    <property type="molecule type" value="Genomic_DNA"/>
</dbReference>
<dbReference type="RefSeq" id="XP_018687423.1">
    <property type="nucleotide sequence ID" value="XM_018843096.1"/>
</dbReference>
<dbReference type="GeneID" id="30015758"/>
<protein>
    <submittedName>
        <fullName evidence="1">Uncharacterized protein</fullName>
    </submittedName>
</protein>
<accession>A0A178Z3L4</accession>
<comment type="caution">
    <text evidence="1">The sequence shown here is derived from an EMBL/GenBank/DDBJ whole genome shotgun (WGS) entry which is preliminary data.</text>
</comment>
<keyword evidence="2" id="KW-1185">Reference proteome</keyword>
<dbReference type="AlphaFoldDB" id="A0A178Z3L4"/>
<gene>
    <name evidence="1" type="ORF">AYL99_11590</name>
</gene>
<proteinExistence type="predicted"/>
<reference evidence="1 2" key="1">
    <citation type="submission" date="2016-04" db="EMBL/GenBank/DDBJ databases">
        <title>Draft genome of Fonsecaea erecta CBS 125763.</title>
        <authorList>
            <person name="Weiss V.A."/>
            <person name="Vicente V.A."/>
            <person name="Raittz R.T."/>
            <person name="Moreno L.F."/>
            <person name="De Souza E.M."/>
            <person name="Pedrosa F.O."/>
            <person name="Steffens M.B."/>
            <person name="Faoro H."/>
            <person name="Tadra-Sfeir M.Z."/>
            <person name="Najafzadeh M.J."/>
            <person name="Felipe M.S."/>
            <person name="Teixeira M."/>
            <person name="Sun J."/>
            <person name="Xi L."/>
            <person name="Gomes R."/>
            <person name="De Azevedo C.M."/>
            <person name="Salgado C.G."/>
            <person name="Da Silva M.B."/>
            <person name="Nascimento M.F."/>
            <person name="Queiroz-Telles F."/>
            <person name="Attili D.S."/>
            <person name="Gorbushina A."/>
        </authorList>
    </citation>
    <scope>NUCLEOTIDE SEQUENCE [LARGE SCALE GENOMIC DNA]</scope>
    <source>
        <strain evidence="1 2">CBS 125763</strain>
    </source>
</reference>
<dbReference type="OrthoDB" id="3597048at2759"/>
<evidence type="ECO:0000313" key="1">
    <source>
        <dbReference type="EMBL" id="OAP54056.1"/>
    </source>
</evidence>
<dbReference type="Proteomes" id="UP000078343">
    <property type="component" value="Unassembled WGS sequence"/>
</dbReference>
<organism evidence="1 2">
    <name type="scientific">Fonsecaea erecta</name>
    <dbReference type="NCBI Taxonomy" id="1367422"/>
    <lineage>
        <taxon>Eukaryota</taxon>
        <taxon>Fungi</taxon>
        <taxon>Dikarya</taxon>
        <taxon>Ascomycota</taxon>
        <taxon>Pezizomycotina</taxon>
        <taxon>Eurotiomycetes</taxon>
        <taxon>Chaetothyriomycetidae</taxon>
        <taxon>Chaetothyriales</taxon>
        <taxon>Herpotrichiellaceae</taxon>
        <taxon>Fonsecaea</taxon>
    </lineage>
</organism>
<evidence type="ECO:0000313" key="2">
    <source>
        <dbReference type="Proteomes" id="UP000078343"/>
    </source>
</evidence>
<sequence length="120" mass="13401">MLGGNQAFCATSSVFACYMTEERAKLREEEDKLEVAVAAANLEIKMYPLDNWTPDNWFVAVLGLPAPIRWAKSIGEFDRKLDLELVLGSVRNEDVRRFNTSSMLVEIASGIIIRHAIQGA</sequence>
<name>A0A178Z3L4_9EURO</name>